<dbReference type="SMART" id="SM00823">
    <property type="entry name" value="PKS_PP"/>
    <property type="match status" value="1"/>
</dbReference>
<sequence>MVSVALPVAEVRPYLEPYGDEVAVATVNGPRSTVVSGGVEALDALMERWEADGVRARRIPVDYASHSPFVEEIREEVLRLLEPVAPVTAPVDFYSTVEGAVIDTVGLSGEYWFGNLRRTVEFEDTVRLLLADGFTGFVECSPHPVLTVGLQETFEAAGAEGQAVAVGSLRRDEGGWDRFLRSAGAAFAGGVPVDWPSVVPQDGPVAELPTYAFQRHHYWQAPHEPAAVDLGGAQGHPLLTAVLELPGSDALLLTGRLALRTLPWLADHVIGGRPVLPGTAFVELALRAADEAGCDRIGELTLLEPLVLPERGGVQLRVEVGEPDADGHRTLGVHSRPDTDAKGMSWTCHATGILEEGARESVAAPDLTVWPPAGAEAVAVTDLYPGLERHGHAYGPAFQGLRALWRRGEETYAEITQAGEPRDAAGEFGIHPALLDAALHAVLATGGAGDGIRLPFSWRGVTLRASGARTLRLAVTPAGDGDTVALTLADPTGAPVATVDALTLVPAVAEHIRQAGAAQRDALFRLAWTDAPAVRTPQDGPRTWAVVGADGLSARAGLMKAGTYAEAYPDLDGLAAKIESDGTARPDVVLLSVLPDAGTGNGTGNGDGDGDGAGAGAGAAAGHPAAAVLPPLRTWLADSRFEEARLVVLTRDALPDSGAPDPRAAEVWGLVRALQAEAPGRFVLADTDGSRASWRSLVAALSGTEPQLALRRSTVRVPRLVRARPAAPAPVVDAGGTTALLSGADGPLGTLVAHHLVGVHGVRDVLLLAEPGRPDTAVRELAADLTALGAQVTVAAPDLRAEGELDALVDALPADRPLRTVVHLGAPAAATAAGLDADTLGSALTGGADTARALHAATAGREVSAFVLLAPAAGLLGGAGRAADAATAAFHDALAQARRAGGDTAVALSYGPWTAGGAPVGATDPLAVPMTADELLDLLDAACGLDEAAVVVARPAFEELTRHTPSPVLRSLLGRPARRRARDTAGDEGPSFKQQLAALDDTGRDTLLLDLVRGHTATVLGHASPQAVDSDEKFRELGFDSLLALALRNALNAVTGLRLPPGVVFDQPTPRELAHHLKKQILD</sequence>
<feature type="active site" description="Proton acceptor; for dehydratase activity" evidence="7">
    <location>
        <position position="268"/>
    </location>
</feature>
<reference evidence="11" key="1">
    <citation type="journal article" date="2014" name="Int. J. Syst. Evol. Microbiol.">
        <title>Complete genome sequence of Corynebacterium casei LMG S-19264T (=DSM 44701T), isolated from a smear-ripened cheese.</title>
        <authorList>
            <consortium name="US DOE Joint Genome Institute (JGI-PGF)"/>
            <person name="Walter F."/>
            <person name="Albersmeier A."/>
            <person name="Kalinowski J."/>
            <person name="Ruckert C."/>
        </authorList>
    </citation>
    <scope>NUCLEOTIDE SEQUENCE</scope>
    <source>
        <strain evidence="11">CGMCC 4.7110</strain>
    </source>
</reference>
<dbReference type="InterPro" id="IPR057326">
    <property type="entry name" value="KR_dom"/>
</dbReference>
<gene>
    <name evidence="11" type="ORF">GCM10011578_098480</name>
</gene>
<dbReference type="PROSITE" id="PS52019">
    <property type="entry name" value="PKS_MFAS_DH"/>
    <property type="match status" value="1"/>
</dbReference>
<feature type="active site" description="Proton donor; for dehydratase activity" evidence="7">
    <location>
        <position position="436"/>
    </location>
</feature>
<dbReference type="GO" id="GO:0004312">
    <property type="term" value="F:fatty acid synthase activity"/>
    <property type="evidence" value="ECO:0007669"/>
    <property type="project" value="TreeGrafter"/>
</dbReference>
<dbReference type="Pfam" id="PF21089">
    <property type="entry name" value="PKS_DH_N"/>
    <property type="match status" value="1"/>
</dbReference>
<evidence type="ECO:0000256" key="1">
    <source>
        <dbReference type="ARBA" id="ARBA00004792"/>
    </source>
</evidence>
<evidence type="ECO:0000313" key="11">
    <source>
        <dbReference type="EMBL" id="GGN45997.1"/>
    </source>
</evidence>
<dbReference type="InterPro" id="IPR020806">
    <property type="entry name" value="PKS_PP-bd"/>
</dbReference>
<evidence type="ECO:0000256" key="6">
    <source>
        <dbReference type="ARBA" id="ARBA00023268"/>
    </source>
</evidence>
<dbReference type="Pfam" id="PF08659">
    <property type="entry name" value="KR"/>
    <property type="match status" value="1"/>
</dbReference>
<dbReference type="GO" id="GO:0031177">
    <property type="term" value="F:phosphopantetheine binding"/>
    <property type="evidence" value="ECO:0007669"/>
    <property type="project" value="InterPro"/>
</dbReference>
<feature type="region of interest" description="C-terminal hotdog fold" evidence="7">
    <location>
        <begin position="375"/>
        <end position="513"/>
    </location>
</feature>
<evidence type="ECO:0000256" key="3">
    <source>
        <dbReference type="ARBA" id="ARBA00022553"/>
    </source>
</evidence>
<feature type="region of interest" description="Disordered" evidence="8">
    <location>
        <begin position="600"/>
        <end position="620"/>
    </location>
</feature>
<dbReference type="InterPro" id="IPR013968">
    <property type="entry name" value="PKS_KR"/>
</dbReference>
<comment type="caution">
    <text evidence="11">The sequence shown here is derived from an EMBL/GenBank/DDBJ whole genome shotgun (WGS) entry which is preliminary data.</text>
</comment>
<feature type="region of interest" description="N-terminal hotdog fold" evidence="7">
    <location>
        <begin position="236"/>
        <end position="361"/>
    </location>
</feature>
<dbReference type="InterPro" id="IPR049552">
    <property type="entry name" value="PKS_DH_N"/>
</dbReference>
<feature type="domain" description="PKS/mFAS DH" evidence="10">
    <location>
        <begin position="236"/>
        <end position="513"/>
    </location>
</feature>
<dbReference type="PANTHER" id="PTHR43775">
    <property type="entry name" value="FATTY ACID SYNTHASE"/>
    <property type="match status" value="1"/>
</dbReference>
<proteinExistence type="predicted"/>
<dbReference type="Gene3D" id="3.40.50.11460">
    <property type="match status" value="1"/>
</dbReference>
<dbReference type="EMBL" id="BMML01000050">
    <property type="protein sequence ID" value="GGN45997.1"/>
    <property type="molecule type" value="Genomic_DNA"/>
</dbReference>
<dbReference type="Gene3D" id="3.10.129.110">
    <property type="entry name" value="Polyketide synthase dehydratase"/>
    <property type="match status" value="1"/>
</dbReference>
<keyword evidence="3" id="KW-0597">Phosphoprotein</keyword>
<dbReference type="Proteomes" id="UP000653411">
    <property type="component" value="Unassembled WGS sequence"/>
</dbReference>
<dbReference type="SMART" id="SM01294">
    <property type="entry name" value="PKS_PP_betabranch"/>
    <property type="match status" value="1"/>
</dbReference>
<dbReference type="SUPFAM" id="SSF51735">
    <property type="entry name" value="NAD(P)-binding Rossmann-fold domains"/>
    <property type="match status" value="2"/>
</dbReference>
<dbReference type="InterPro" id="IPR036291">
    <property type="entry name" value="NAD(P)-bd_dom_sf"/>
</dbReference>
<dbReference type="SUPFAM" id="SSF47336">
    <property type="entry name" value="ACP-like"/>
    <property type="match status" value="1"/>
</dbReference>
<keyword evidence="5" id="KW-0045">Antibiotic biosynthesis</keyword>
<dbReference type="InterPro" id="IPR009081">
    <property type="entry name" value="PP-bd_ACP"/>
</dbReference>
<dbReference type="InterPro" id="IPR001227">
    <property type="entry name" value="Ac_transferase_dom_sf"/>
</dbReference>
<dbReference type="GO" id="GO:0017000">
    <property type="term" value="P:antibiotic biosynthetic process"/>
    <property type="evidence" value="ECO:0007669"/>
    <property type="project" value="UniProtKB-KW"/>
</dbReference>
<dbReference type="Gene3D" id="3.30.70.3290">
    <property type="match status" value="1"/>
</dbReference>
<dbReference type="InterPro" id="IPR016035">
    <property type="entry name" value="Acyl_Trfase/lysoPLipase"/>
</dbReference>
<dbReference type="InterPro" id="IPR049900">
    <property type="entry name" value="PKS_mFAS_DH"/>
</dbReference>
<dbReference type="SMART" id="SM00822">
    <property type="entry name" value="PKS_KR"/>
    <property type="match status" value="1"/>
</dbReference>
<keyword evidence="12" id="KW-1185">Reference proteome</keyword>
<dbReference type="Pfam" id="PF22953">
    <property type="entry name" value="SpnB_Rossmann"/>
    <property type="match status" value="1"/>
</dbReference>
<keyword evidence="4" id="KW-0808">Transferase</keyword>
<dbReference type="InterPro" id="IPR055123">
    <property type="entry name" value="SpnB-like_Rossmann"/>
</dbReference>
<evidence type="ECO:0000256" key="2">
    <source>
        <dbReference type="ARBA" id="ARBA00022450"/>
    </source>
</evidence>
<comment type="pathway">
    <text evidence="1">Antibiotic biosynthesis.</text>
</comment>
<dbReference type="Pfam" id="PF00698">
    <property type="entry name" value="Acyl_transf_1"/>
    <property type="match status" value="1"/>
</dbReference>
<dbReference type="GO" id="GO:0006633">
    <property type="term" value="P:fatty acid biosynthetic process"/>
    <property type="evidence" value="ECO:0007669"/>
    <property type="project" value="TreeGrafter"/>
</dbReference>
<dbReference type="FunFam" id="1.10.1200.10:FF:000007">
    <property type="entry name" value="Probable polyketide synthase pks17"/>
    <property type="match status" value="1"/>
</dbReference>
<dbReference type="PROSITE" id="PS50075">
    <property type="entry name" value="CARRIER"/>
    <property type="match status" value="1"/>
</dbReference>
<dbReference type="PANTHER" id="PTHR43775:SF51">
    <property type="entry name" value="INACTIVE PHENOLPHTHIOCEROL SYNTHESIS POLYKETIDE SYNTHASE TYPE I PKS1-RELATED"/>
    <property type="match status" value="1"/>
</dbReference>
<dbReference type="SMART" id="SM00827">
    <property type="entry name" value="PKS_AT"/>
    <property type="match status" value="1"/>
</dbReference>
<dbReference type="AlphaFoldDB" id="A0A917XQB6"/>
<dbReference type="PROSITE" id="PS00012">
    <property type="entry name" value="PHOSPHOPANTETHEINE"/>
    <property type="match status" value="1"/>
</dbReference>
<dbReference type="Gene3D" id="3.40.50.720">
    <property type="entry name" value="NAD(P)-binding Rossmann-like Domain"/>
    <property type="match status" value="1"/>
</dbReference>
<dbReference type="InterPro" id="IPR006162">
    <property type="entry name" value="Ppantetheine_attach_site"/>
</dbReference>
<evidence type="ECO:0000256" key="8">
    <source>
        <dbReference type="SAM" id="MobiDB-lite"/>
    </source>
</evidence>
<evidence type="ECO:0000256" key="5">
    <source>
        <dbReference type="ARBA" id="ARBA00023194"/>
    </source>
</evidence>
<keyword evidence="6" id="KW-0511">Multifunctional enzyme</keyword>
<organism evidence="11 12">
    <name type="scientific">Streptomyces fuscichromogenes</name>
    <dbReference type="NCBI Taxonomy" id="1324013"/>
    <lineage>
        <taxon>Bacteria</taxon>
        <taxon>Bacillati</taxon>
        <taxon>Actinomycetota</taxon>
        <taxon>Actinomycetes</taxon>
        <taxon>Kitasatosporales</taxon>
        <taxon>Streptomycetaceae</taxon>
        <taxon>Streptomyces</taxon>
    </lineage>
</organism>
<dbReference type="Pfam" id="PF14765">
    <property type="entry name" value="PS-DH"/>
    <property type="match status" value="1"/>
</dbReference>
<name>A0A917XQB6_9ACTN</name>
<evidence type="ECO:0000259" key="9">
    <source>
        <dbReference type="PROSITE" id="PS50075"/>
    </source>
</evidence>
<dbReference type="InterPro" id="IPR050091">
    <property type="entry name" value="PKS_NRPS_Biosynth_Enz"/>
</dbReference>
<dbReference type="Gene3D" id="3.40.366.10">
    <property type="entry name" value="Malonyl-Coenzyme A Acyl Carrier Protein, domain 2"/>
    <property type="match status" value="1"/>
</dbReference>
<dbReference type="SMART" id="SM00826">
    <property type="entry name" value="PKS_DH"/>
    <property type="match status" value="1"/>
</dbReference>
<dbReference type="InterPro" id="IPR020807">
    <property type="entry name" value="PKS_DH"/>
</dbReference>
<dbReference type="Pfam" id="PF00550">
    <property type="entry name" value="PP-binding"/>
    <property type="match status" value="1"/>
</dbReference>
<reference evidence="11" key="2">
    <citation type="submission" date="2020-09" db="EMBL/GenBank/DDBJ databases">
        <authorList>
            <person name="Sun Q."/>
            <person name="Zhou Y."/>
        </authorList>
    </citation>
    <scope>NUCLEOTIDE SEQUENCE</scope>
    <source>
        <strain evidence="11">CGMCC 4.7110</strain>
    </source>
</reference>
<keyword evidence="2" id="KW-0596">Phosphopantetheine</keyword>
<feature type="domain" description="Carrier" evidence="9">
    <location>
        <begin position="1006"/>
        <end position="1081"/>
    </location>
</feature>
<evidence type="ECO:0000313" key="12">
    <source>
        <dbReference type="Proteomes" id="UP000653411"/>
    </source>
</evidence>
<dbReference type="Gene3D" id="1.10.1200.10">
    <property type="entry name" value="ACP-like"/>
    <property type="match status" value="1"/>
</dbReference>
<dbReference type="InterPro" id="IPR014043">
    <property type="entry name" value="Acyl_transferase_dom"/>
</dbReference>
<evidence type="ECO:0000256" key="7">
    <source>
        <dbReference type="PROSITE-ProRule" id="PRU01363"/>
    </source>
</evidence>
<dbReference type="InterPro" id="IPR049551">
    <property type="entry name" value="PKS_DH_C"/>
</dbReference>
<evidence type="ECO:0000259" key="10">
    <source>
        <dbReference type="PROSITE" id="PS52019"/>
    </source>
</evidence>
<dbReference type="SUPFAM" id="SSF52151">
    <property type="entry name" value="FabD/lysophospholipase-like"/>
    <property type="match status" value="1"/>
</dbReference>
<evidence type="ECO:0008006" key="13">
    <source>
        <dbReference type="Google" id="ProtNLM"/>
    </source>
</evidence>
<dbReference type="InterPro" id="IPR042104">
    <property type="entry name" value="PKS_dehydratase_sf"/>
</dbReference>
<dbReference type="InterPro" id="IPR036736">
    <property type="entry name" value="ACP-like_sf"/>
</dbReference>
<accession>A0A917XQB6</accession>
<protein>
    <recommendedName>
        <fullName evidence="13">Carrier domain-containing protein</fullName>
    </recommendedName>
</protein>
<dbReference type="CDD" id="cd08956">
    <property type="entry name" value="KR_3_FAS_SDR_x"/>
    <property type="match status" value="1"/>
</dbReference>
<evidence type="ECO:0000256" key="4">
    <source>
        <dbReference type="ARBA" id="ARBA00022679"/>
    </source>
</evidence>
<feature type="compositionally biased region" description="Gly residues" evidence="8">
    <location>
        <begin position="600"/>
        <end position="619"/>
    </location>
</feature>